<dbReference type="EnsemblPlants" id="PNT70218">
    <property type="protein sequence ID" value="PNT70218"/>
    <property type="gene ID" value="BRADI_2g07826v3"/>
</dbReference>
<name>A0A2K2D7G2_BRADI</name>
<dbReference type="PANTHER" id="PTHR36617">
    <property type="entry name" value="PROTEIN, PUTATIVE-RELATED"/>
    <property type="match status" value="1"/>
</dbReference>
<dbReference type="Proteomes" id="UP000008810">
    <property type="component" value="Chromosome 2"/>
</dbReference>
<dbReference type="Gramene" id="PNT70218">
    <property type="protein sequence ID" value="PNT70218"/>
    <property type="gene ID" value="BRADI_2g07826v3"/>
</dbReference>
<gene>
    <name evidence="1" type="ORF">BRADI_2g07826v3</name>
</gene>
<reference evidence="1" key="2">
    <citation type="submission" date="2017-06" db="EMBL/GenBank/DDBJ databases">
        <title>WGS assembly of Brachypodium distachyon.</title>
        <authorList>
            <consortium name="The International Brachypodium Initiative"/>
            <person name="Lucas S."/>
            <person name="Harmon-Smith M."/>
            <person name="Lail K."/>
            <person name="Tice H."/>
            <person name="Grimwood J."/>
            <person name="Bruce D."/>
            <person name="Barry K."/>
            <person name="Shu S."/>
            <person name="Lindquist E."/>
            <person name="Wang M."/>
            <person name="Pitluck S."/>
            <person name="Vogel J.P."/>
            <person name="Garvin D.F."/>
            <person name="Mockler T.C."/>
            <person name="Schmutz J."/>
            <person name="Rokhsar D."/>
            <person name="Bevan M.W."/>
        </authorList>
    </citation>
    <scope>NUCLEOTIDE SEQUENCE</scope>
    <source>
        <strain evidence="1">Bd21</strain>
    </source>
</reference>
<dbReference type="InParanoid" id="A0A2K2D7G2"/>
<dbReference type="PANTHER" id="PTHR36617:SF8">
    <property type="entry name" value="OS10G0457800 PROTEIN"/>
    <property type="match status" value="1"/>
</dbReference>
<reference evidence="2" key="3">
    <citation type="submission" date="2018-08" db="UniProtKB">
        <authorList>
            <consortium name="EnsemblPlants"/>
        </authorList>
    </citation>
    <scope>IDENTIFICATION</scope>
    <source>
        <strain evidence="2">cv. Bd21</strain>
    </source>
</reference>
<reference evidence="1 2" key="1">
    <citation type="journal article" date="2010" name="Nature">
        <title>Genome sequencing and analysis of the model grass Brachypodium distachyon.</title>
        <authorList>
            <consortium name="International Brachypodium Initiative"/>
        </authorList>
    </citation>
    <scope>NUCLEOTIDE SEQUENCE [LARGE SCALE GENOMIC DNA]</scope>
    <source>
        <strain evidence="1 2">Bd21</strain>
    </source>
</reference>
<dbReference type="OrthoDB" id="695058at2759"/>
<evidence type="ECO:0008006" key="4">
    <source>
        <dbReference type="Google" id="ProtNLM"/>
    </source>
</evidence>
<dbReference type="AlphaFoldDB" id="A0A2K2D7G2"/>
<sequence>MDLFRASTWIQLGDGAKTLFWHDPWLPDGAIASARWPRLYAIATRKLLEICPRGNHSNNWIRSLQRIATSQELSDFVDLWGLIAGVNLTDAADTISWRWSSSGSYSAASAYKARFVGSIPPFATAKIWKAHAEPKIKFFAWMAHPETIAHLFRECSFTTEVWNLIKLWSNDDLPAPTSPPSIDAYWDSLIRGKPLAERRAMSDRLLYAWWGVWKERNRRVFRNAVLPALQVAHLIWEDIRSRLRACSSDPGD</sequence>
<evidence type="ECO:0000313" key="3">
    <source>
        <dbReference type="Proteomes" id="UP000008810"/>
    </source>
</evidence>
<accession>A0A2K2D7G2</accession>
<dbReference type="EMBL" id="CM000881">
    <property type="protein sequence ID" value="PNT70218.1"/>
    <property type="molecule type" value="Genomic_DNA"/>
</dbReference>
<proteinExistence type="predicted"/>
<evidence type="ECO:0000313" key="1">
    <source>
        <dbReference type="EMBL" id="PNT70218.1"/>
    </source>
</evidence>
<protein>
    <recommendedName>
        <fullName evidence="4">Reverse transcriptase zinc-binding domain-containing protein</fullName>
    </recommendedName>
</protein>
<evidence type="ECO:0000313" key="2">
    <source>
        <dbReference type="EnsemblPlants" id="PNT70218"/>
    </source>
</evidence>
<keyword evidence="3" id="KW-1185">Reference proteome</keyword>
<organism evidence="1">
    <name type="scientific">Brachypodium distachyon</name>
    <name type="common">Purple false brome</name>
    <name type="synonym">Trachynia distachya</name>
    <dbReference type="NCBI Taxonomy" id="15368"/>
    <lineage>
        <taxon>Eukaryota</taxon>
        <taxon>Viridiplantae</taxon>
        <taxon>Streptophyta</taxon>
        <taxon>Embryophyta</taxon>
        <taxon>Tracheophyta</taxon>
        <taxon>Spermatophyta</taxon>
        <taxon>Magnoliopsida</taxon>
        <taxon>Liliopsida</taxon>
        <taxon>Poales</taxon>
        <taxon>Poaceae</taxon>
        <taxon>BOP clade</taxon>
        <taxon>Pooideae</taxon>
        <taxon>Stipodae</taxon>
        <taxon>Brachypodieae</taxon>
        <taxon>Brachypodium</taxon>
    </lineage>
</organism>